<sequence length="260" mass="29980">VFYEGAKKQGKMSYEDTMSICLEHPTEENEVHKLDPQIKTLREMVQKSREKTKILPSRTDIQDAEGQNKLNVTGFEKPAIEKGSNGTGFWKMGKQTQVHGYCTTRVNSSFVGFQDLYFDHNTPLGGYFYRQLDCLENWALYNRLYGKYPYKKSILIQQLLLLSRSRAWGRVSGTDDPNNLSMDFCILVASSTSTKCRIYESTLGYYNLQTKPKVKYDFRAMKKPTLDILSSENLFLNMLLAKAQKHLLLSSAYERCLRVL</sequence>
<accession>A0A9N9AIA2</accession>
<evidence type="ECO:0000313" key="1">
    <source>
        <dbReference type="EMBL" id="CAG8531268.1"/>
    </source>
</evidence>
<proteinExistence type="predicted"/>
<evidence type="ECO:0000313" key="2">
    <source>
        <dbReference type="Proteomes" id="UP000789759"/>
    </source>
</evidence>
<reference evidence="1" key="1">
    <citation type="submission" date="2021-06" db="EMBL/GenBank/DDBJ databases">
        <authorList>
            <person name="Kallberg Y."/>
            <person name="Tangrot J."/>
            <person name="Rosling A."/>
        </authorList>
    </citation>
    <scope>NUCLEOTIDE SEQUENCE</scope>
    <source>
        <strain evidence="1">FL966</strain>
    </source>
</reference>
<protein>
    <submittedName>
        <fullName evidence="1">12182_t:CDS:1</fullName>
    </submittedName>
</protein>
<name>A0A9N9AIA2_9GLOM</name>
<feature type="non-terminal residue" evidence="1">
    <location>
        <position position="1"/>
    </location>
</feature>
<dbReference type="AlphaFoldDB" id="A0A9N9AIA2"/>
<keyword evidence="2" id="KW-1185">Reference proteome</keyword>
<dbReference type="EMBL" id="CAJVQA010001933">
    <property type="protein sequence ID" value="CAG8531268.1"/>
    <property type="molecule type" value="Genomic_DNA"/>
</dbReference>
<comment type="caution">
    <text evidence="1">The sequence shown here is derived from an EMBL/GenBank/DDBJ whole genome shotgun (WGS) entry which is preliminary data.</text>
</comment>
<organism evidence="1 2">
    <name type="scientific">Cetraspora pellucida</name>
    <dbReference type="NCBI Taxonomy" id="1433469"/>
    <lineage>
        <taxon>Eukaryota</taxon>
        <taxon>Fungi</taxon>
        <taxon>Fungi incertae sedis</taxon>
        <taxon>Mucoromycota</taxon>
        <taxon>Glomeromycotina</taxon>
        <taxon>Glomeromycetes</taxon>
        <taxon>Diversisporales</taxon>
        <taxon>Gigasporaceae</taxon>
        <taxon>Cetraspora</taxon>
    </lineage>
</organism>
<dbReference type="Proteomes" id="UP000789759">
    <property type="component" value="Unassembled WGS sequence"/>
</dbReference>
<gene>
    <name evidence="1" type="ORF">CPELLU_LOCUS3855</name>
</gene>